<dbReference type="PROSITE" id="PS51192">
    <property type="entry name" value="HELICASE_ATP_BIND_1"/>
    <property type="match status" value="1"/>
</dbReference>
<dbReference type="Pfam" id="PF00271">
    <property type="entry name" value="Helicase_C"/>
    <property type="match status" value="1"/>
</dbReference>
<sequence>MLQATFVPGCPDSSAVGLAFWGTGDPAAAAAALGLRSGRPTTLRTVLPTADASPVVPADVPAVAIALDAVLPALAAMPACSLLPRGRRPGDSVFAWSTAAKLALELVTAGMVVPTARVGEEGAVARWRLVSAHDGRLAALARAMPAAAHALRRDDAHVWTAAEALGAFCDAVADTCARGSAVVDEPVSWEQRWIAALSGTSPALDAPDERLRDELDAWARPLLPRTGAAGRLGGRLCLRLRAPRTGEAPWELEFHLRAAAGPATSVPAERAWSAGNATLELPGCSIGEPQDSLVRGLAEAARLFPPIDRALSEPRPTGIRLDVEQAAAFLADGEPALTAAGISVEVPDDLGAGAVEPLRARLRATAEDAPGSAAVDGREAATFRWEAVVGDTVLTRDEVSELVAPGRPLVRWRGRWVRVDARRAARIAALMDTAVTLSSTEALAAALEGSRTTAELGEVDVRSAGRLRALVDRLGADGHRQPRLAGIDATLRRYQERGAAWLQMMAELGLGAVLADDMGLGKTLQTIALLADRPGHRPHLVVCPTSVVDNWEREIRRFAPGLRVVRHHGTGRAATAEAFPPGAVVVTTYTLLRLDSPLLSEVDWDVVVLDEAQQIKNHTGQTAQAAARLRAAARVALTGTPVENRLAELWSIMHFANPGLLGRFPRFRDRFAVAIERWRDPDATRRLRSVVAPFLLRRLKSEVATDLPAKVESVVSCALTDEQAELYRATVRGMLDEQGMGEGIARRGRILKLLTALKQICNHPAHFLRQPGPLHGRSGKLERTAEMLSEVVAAGDRALVFTQYRVMGELLAGHLAAELELPAVPFLHGGVSAARRSRMVEEFQHSDDAAPVLVVSLKAGGTGLNLTRATHVVHYDRWWNPAVEDQATDRAHRIGQTRGVHVHKLVTHGTLEERIADLLDCKRGLADAVVGSGETWLTELSDDALRALVALGEEEA</sequence>
<dbReference type="CDD" id="cd18793">
    <property type="entry name" value="SF2_C_SNF"/>
    <property type="match status" value="1"/>
</dbReference>
<dbReference type="InterPro" id="IPR049730">
    <property type="entry name" value="SNF2/RAD54-like_C"/>
</dbReference>
<dbReference type="Gene3D" id="3.40.50.10810">
    <property type="entry name" value="Tandem AAA-ATPase domain"/>
    <property type="match status" value="1"/>
</dbReference>
<dbReference type="KEGG" id="sen:SACE_3090"/>
<keyword evidence="2" id="KW-0547">Nucleotide-binding</keyword>
<dbReference type="RefSeq" id="WP_011873930.1">
    <property type="nucleotide sequence ID" value="NC_009142.1"/>
</dbReference>
<dbReference type="InterPro" id="IPR014001">
    <property type="entry name" value="Helicase_ATP-bd"/>
</dbReference>
<dbReference type="InterPro" id="IPR000330">
    <property type="entry name" value="SNF2_N"/>
</dbReference>
<dbReference type="SMART" id="SM00490">
    <property type="entry name" value="HELICc"/>
    <property type="match status" value="1"/>
</dbReference>
<dbReference type="HOGENOM" id="CLU_000315_21_8_11"/>
<dbReference type="InterPro" id="IPR022138">
    <property type="entry name" value="DUF3670"/>
</dbReference>
<dbReference type="Pfam" id="PF00176">
    <property type="entry name" value="SNF2-rel_dom"/>
    <property type="match status" value="1"/>
</dbReference>
<keyword evidence="1" id="KW-0378">Hydrolase</keyword>
<evidence type="ECO:0000313" key="3">
    <source>
        <dbReference type="Proteomes" id="UP000006728"/>
    </source>
</evidence>
<organism evidence="2 3">
    <name type="scientific">Saccharopolyspora erythraea (strain ATCC 11635 / DSM 40517 / JCM 4748 / NBRC 13426 / NCIMB 8594 / NRRL 2338)</name>
    <dbReference type="NCBI Taxonomy" id="405948"/>
    <lineage>
        <taxon>Bacteria</taxon>
        <taxon>Bacillati</taxon>
        <taxon>Actinomycetota</taxon>
        <taxon>Actinomycetes</taxon>
        <taxon>Pseudonocardiales</taxon>
        <taxon>Pseudonocardiaceae</taxon>
        <taxon>Saccharopolyspora</taxon>
    </lineage>
</organism>
<keyword evidence="2" id="KW-0347">Helicase</keyword>
<dbReference type="GO" id="GO:0016787">
    <property type="term" value="F:hydrolase activity"/>
    <property type="evidence" value="ECO:0007669"/>
    <property type="project" value="UniProtKB-KW"/>
</dbReference>
<evidence type="ECO:0000256" key="1">
    <source>
        <dbReference type="ARBA" id="ARBA00022801"/>
    </source>
</evidence>
<protein>
    <submittedName>
        <fullName evidence="2">SNF2/RAD54 family helicase</fullName>
    </submittedName>
</protein>
<dbReference type="InterPro" id="IPR001650">
    <property type="entry name" value="Helicase_C-like"/>
</dbReference>
<proteinExistence type="predicted"/>
<dbReference type="FunFam" id="3.40.50.300:FF:000533">
    <property type="entry name" value="Helicase, Snf2 family"/>
    <property type="match status" value="1"/>
</dbReference>
<dbReference type="InterPro" id="IPR027417">
    <property type="entry name" value="P-loop_NTPase"/>
</dbReference>
<dbReference type="PANTHER" id="PTHR10799">
    <property type="entry name" value="SNF2/RAD54 HELICASE FAMILY"/>
    <property type="match status" value="1"/>
</dbReference>
<dbReference type="InterPro" id="IPR038718">
    <property type="entry name" value="SNF2-like_sf"/>
</dbReference>
<dbReference type="Gene3D" id="3.40.50.300">
    <property type="entry name" value="P-loop containing nucleotide triphosphate hydrolases"/>
    <property type="match status" value="1"/>
</dbReference>
<name>A4FE93_SACEN</name>
<accession>A4FE93</accession>
<reference evidence="2 3" key="1">
    <citation type="journal article" date="2007" name="Nat. Biotechnol.">
        <title>Complete genome sequence of the erythromycin-producing bacterium Saccharopolyspora erythraea NRRL23338.</title>
        <authorList>
            <person name="Oliynyk M."/>
            <person name="Samborskyy M."/>
            <person name="Lester J.B."/>
            <person name="Mironenko T."/>
            <person name="Scott N."/>
            <person name="Dickens S."/>
            <person name="Haydock S.F."/>
            <person name="Leadlay P.F."/>
        </authorList>
    </citation>
    <scope>NUCLEOTIDE SEQUENCE [LARGE SCALE GENOMIC DNA]</scope>
    <source>
        <strain evidence="3">ATCC 11635 / DSM 40517 / JCM 4748 / NBRC 13426 / NCIMB 8594 / NRRL 2338</strain>
    </source>
</reference>
<dbReference type="EMBL" id="AM420293">
    <property type="protein sequence ID" value="CAM02368.1"/>
    <property type="molecule type" value="Genomic_DNA"/>
</dbReference>
<gene>
    <name evidence="2" type="primary">helZ2</name>
    <name evidence="2" type="ordered locus">SACE_3090</name>
</gene>
<dbReference type="Proteomes" id="UP000006728">
    <property type="component" value="Chromosome"/>
</dbReference>
<keyword evidence="2" id="KW-0067">ATP-binding</keyword>
<dbReference type="GO" id="GO:0005524">
    <property type="term" value="F:ATP binding"/>
    <property type="evidence" value="ECO:0007669"/>
    <property type="project" value="InterPro"/>
</dbReference>
<dbReference type="AlphaFoldDB" id="A4FE93"/>
<dbReference type="SMART" id="SM00487">
    <property type="entry name" value="DEXDc"/>
    <property type="match status" value="1"/>
</dbReference>
<dbReference type="PROSITE" id="PS51194">
    <property type="entry name" value="HELICASE_CTER"/>
    <property type="match status" value="1"/>
</dbReference>
<dbReference type="eggNOG" id="COG0553">
    <property type="taxonomic scope" value="Bacteria"/>
</dbReference>
<evidence type="ECO:0000313" key="2">
    <source>
        <dbReference type="EMBL" id="CAM02368.1"/>
    </source>
</evidence>
<dbReference type="GO" id="GO:0004386">
    <property type="term" value="F:helicase activity"/>
    <property type="evidence" value="ECO:0007669"/>
    <property type="project" value="UniProtKB-KW"/>
</dbReference>
<dbReference type="SUPFAM" id="SSF52540">
    <property type="entry name" value="P-loop containing nucleoside triphosphate hydrolases"/>
    <property type="match status" value="2"/>
</dbReference>
<dbReference type="STRING" id="405948.SACE_3090"/>
<dbReference type="Pfam" id="PF12419">
    <property type="entry name" value="DUF3670"/>
    <property type="match status" value="1"/>
</dbReference>
<keyword evidence="3" id="KW-1185">Reference proteome</keyword>